<dbReference type="EMBL" id="PTIX01000030">
    <property type="protein sequence ID" value="PPK63252.1"/>
    <property type="molecule type" value="Genomic_DNA"/>
</dbReference>
<dbReference type="SMART" id="SM00822">
    <property type="entry name" value="PKS_KR"/>
    <property type="match status" value="1"/>
</dbReference>
<dbReference type="FunFam" id="3.40.50.720:FF:000084">
    <property type="entry name" value="Short-chain dehydrogenase reductase"/>
    <property type="match status" value="1"/>
</dbReference>
<dbReference type="PROSITE" id="PS00061">
    <property type="entry name" value="ADH_SHORT"/>
    <property type="match status" value="1"/>
</dbReference>
<dbReference type="PRINTS" id="PR00081">
    <property type="entry name" value="GDHRDH"/>
</dbReference>
<reference evidence="4 5" key="1">
    <citation type="submission" date="2018-02" db="EMBL/GenBank/DDBJ databases">
        <title>Genomic Encyclopedia of Archaeal and Bacterial Type Strains, Phase II (KMG-II): from individual species to whole genera.</title>
        <authorList>
            <person name="Goeker M."/>
        </authorList>
    </citation>
    <scope>NUCLEOTIDE SEQUENCE [LARGE SCALE GENOMIC DNA]</scope>
    <source>
        <strain evidence="4 5">YU 961-1</strain>
    </source>
</reference>
<gene>
    <name evidence="4" type="ORF">CLV40_13044</name>
</gene>
<accession>A0A2S6GDE6</accession>
<dbReference type="SUPFAM" id="SSF51735">
    <property type="entry name" value="NAD(P)-binding Rossmann-fold domains"/>
    <property type="match status" value="1"/>
</dbReference>
<evidence type="ECO:0000313" key="4">
    <source>
        <dbReference type="EMBL" id="PPK63252.1"/>
    </source>
</evidence>
<dbReference type="InterPro" id="IPR020904">
    <property type="entry name" value="Sc_DH/Rdtase_CS"/>
</dbReference>
<dbReference type="PANTHER" id="PTHR43639:SF1">
    <property type="entry name" value="SHORT-CHAIN DEHYDROGENASE_REDUCTASE FAMILY PROTEIN"/>
    <property type="match status" value="1"/>
</dbReference>
<name>A0A2S6GDE6_9PSEU</name>
<dbReference type="RefSeq" id="WP_104482901.1">
    <property type="nucleotide sequence ID" value="NZ_CP154825.1"/>
</dbReference>
<feature type="domain" description="Ketoreductase" evidence="3">
    <location>
        <begin position="6"/>
        <end position="187"/>
    </location>
</feature>
<keyword evidence="2" id="KW-0560">Oxidoreductase</keyword>
<dbReference type="AlphaFoldDB" id="A0A2S6GDE6"/>
<dbReference type="PRINTS" id="PR00080">
    <property type="entry name" value="SDRFAMILY"/>
</dbReference>
<protein>
    <submittedName>
        <fullName evidence="4">3-oxoacyl-[acyl-carrier protein] reductase</fullName>
    </submittedName>
</protein>
<comment type="caution">
    <text evidence="4">The sequence shown here is derived from an EMBL/GenBank/DDBJ whole genome shotgun (WGS) entry which is preliminary data.</text>
</comment>
<dbReference type="InterPro" id="IPR002347">
    <property type="entry name" value="SDR_fam"/>
</dbReference>
<proteinExistence type="inferred from homology"/>
<dbReference type="Proteomes" id="UP000239203">
    <property type="component" value="Unassembled WGS sequence"/>
</dbReference>
<evidence type="ECO:0000259" key="3">
    <source>
        <dbReference type="SMART" id="SM00822"/>
    </source>
</evidence>
<organism evidence="4 5">
    <name type="scientific">Actinokineospora auranticolor</name>
    <dbReference type="NCBI Taxonomy" id="155976"/>
    <lineage>
        <taxon>Bacteria</taxon>
        <taxon>Bacillati</taxon>
        <taxon>Actinomycetota</taxon>
        <taxon>Actinomycetes</taxon>
        <taxon>Pseudonocardiales</taxon>
        <taxon>Pseudonocardiaceae</taxon>
        <taxon>Actinokineospora</taxon>
    </lineage>
</organism>
<dbReference type="InterPro" id="IPR036291">
    <property type="entry name" value="NAD(P)-bd_dom_sf"/>
</dbReference>
<dbReference type="OrthoDB" id="154414at2"/>
<sequence length="245" mass="24782">MSLAGRVALVTGGGRGIGAAVARGLAAAGADVAITYNSGAEAAAAVADEITALGRRSLVLKAAARERGAVADAVRRVAEEFGRLDILVNNAGVYHAIDIAETTEELFDEVVDVNVRAVFTATQAAVPLLPDGGRIITIGSNLADRVPWPGQSLYAMSKSALSGFTRGVARDLGPRRITVNLVQPGSTDTDMNPAGSDHAVGQVAVSALGYYGAPEDIAATVTHLAGDGGRHVTGSVITIDGGQAA</sequence>
<evidence type="ECO:0000256" key="2">
    <source>
        <dbReference type="ARBA" id="ARBA00023002"/>
    </source>
</evidence>
<dbReference type="InterPro" id="IPR057326">
    <property type="entry name" value="KR_dom"/>
</dbReference>
<comment type="similarity">
    <text evidence="1">Belongs to the short-chain dehydrogenases/reductases (SDR) family.</text>
</comment>
<dbReference type="GO" id="GO:0016491">
    <property type="term" value="F:oxidoreductase activity"/>
    <property type="evidence" value="ECO:0007669"/>
    <property type="project" value="UniProtKB-KW"/>
</dbReference>
<evidence type="ECO:0000313" key="5">
    <source>
        <dbReference type="Proteomes" id="UP000239203"/>
    </source>
</evidence>
<keyword evidence="5" id="KW-1185">Reference proteome</keyword>
<dbReference type="PANTHER" id="PTHR43639">
    <property type="entry name" value="OXIDOREDUCTASE, SHORT-CHAIN DEHYDROGENASE/REDUCTASE FAMILY (AFU_ORTHOLOGUE AFUA_5G02870)"/>
    <property type="match status" value="1"/>
</dbReference>
<dbReference type="Pfam" id="PF13561">
    <property type="entry name" value="adh_short_C2"/>
    <property type="match status" value="1"/>
</dbReference>
<dbReference type="Gene3D" id="3.40.50.720">
    <property type="entry name" value="NAD(P)-binding Rossmann-like Domain"/>
    <property type="match status" value="1"/>
</dbReference>
<evidence type="ECO:0000256" key="1">
    <source>
        <dbReference type="ARBA" id="ARBA00006484"/>
    </source>
</evidence>